<dbReference type="SUPFAM" id="SSF53218">
    <property type="entry name" value="Molybdenum cofactor biosynthesis proteins"/>
    <property type="match status" value="1"/>
</dbReference>
<dbReference type="Gene3D" id="3.40.980.10">
    <property type="entry name" value="MoaB/Mog-like domain"/>
    <property type="match status" value="1"/>
</dbReference>
<proteinExistence type="predicted"/>
<reference evidence="4 5" key="1">
    <citation type="journal article" date="2019" name="Nat. Microbiol.">
        <title>Mediterranean grassland soil C-N compound turnover is dependent on rainfall and depth, and is mediated by genomically divergent microorganisms.</title>
        <authorList>
            <person name="Diamond S."/>
            <person name="Andeer P.F."/>
            <person name="Li Z."/>
            <person name="Crits-Christoph A."/>
            <person name="Burstein D."/>
            <person name="Anantharaman K."/>
            <person name="Lane K.R."/>
            <person name="Thomas B.C."/>
            <person name="Pan C."/>
            <person name="Northen T.R."/>
            <person name="Banfield J.F."/>
        </authorList>
    </citation>
    <scope>NUCLEOTIDE SEQUENCE [LARGE SCALE GENOMIC DNA]</scope>
    <source>
        <strain evidence="4">NP_1</strain>
    </source>
</reference>
<dbReference type="EMBL" id="VBAI01000070">
    <property type="protein sequence ID" value="TMJ11362.1"/>
    <property type="molecule type" value="Genomic_DNA"/>
</dbReference>
<dbReference type="InterPro" id="IPR036425">
    <property type="entry name" value="MoaB/Mog-like_dom_sf"/>
</dbReference>
<comment type="caution">
    <text evidence="4">The sequence shown here is derived from an EMBL/GenBank/DDBJ whole genome shotgun (WGS) entry which is preliminary data.</text>
</comment>
<protein>
    <submittedName>
        <fullName evidence="4">MogA/MoaB family molybdenum cofactor biosynthesis protein</fullName>
    </submittedName>
</protein>
<evidence type="ECO:0000259" key="3">
    <source>
        <dbReference type="SMART" id="SM00852"/>
    </source>
</evidence>
<dbReference type="GO" id="GO:0006777">
    <property type="term" value="P:Mo-molybdopterin cofactor biosynthetic process"/>
    <property type="evidence" value="ECO:0007669"/>
    <property type="project" value="UniProtKB-KW"/>
</dbReference>
<dbReference type="PANTHER" id="PTHR43764:SF1">
    <property type="entry name" value="MOLYBDOPTERIN MOLYBDOTRANSFERASE"/>
    <property type="match status" value="1"/>
</dbReference>
<accession>A0A537LTT1</accession>
<dbReference type="AlphaFoldDB" id="A0A537LTT1"/>
<dbReference type="PANTHER" id="PTHR43764">
    <property type="entry name" value="MOLYBDENUM COFACTOR BIOSYNTHESIS"/>
    <property type="match status" value="1"/>
</dbReference>
<evidence type="ECO:0000256" key="1">
    <source>
        <dbReference type="ARBA" id="ARBA00005046"/>
    </source>
</evidence>
<name>A0A537LTT1_9BACT</name>
<dbReference type="Proteomes" id="UP000315217">
    <property type="component" value="Unassembled WGS sequence"/>
</dbReference>
<dbReference type="CDD" id="cd00886">
    <property type="entry name" value="MogA_MoaB"/>
    <property type="match status" value="1"/>
</dbReference>
<evidence type="ECO:0000313" key="4">
    <source>
        <dbReference type="EMBL" id="TMJ11362.1"/>
    </source>
</evidence>
<keyword evidence="2" id="KW-0501">Molybdenum cofactor biosynthesis</keyword>
<gene>
    <name evidence="4" type="ORF">E6G98_05035</name>
</gene>
<dbReference type="SMART" id="SM00852">
    <property type="entry name" value="MoCF_biosynth"/>
    <property type="match status" value="1"/>
</dbReference>
<feature type="domain" description="MoaB/Mog" evidence="3">
    <location>
        <begin position="12"/>
        <end position="156"/>
    </location>
</feature>
<organism evidence="4 5">
    <name type="scientific">Candidatus Segetimicrobium genomatis</name>
    <dbReference type="NCBI Taxonomy" id="2569760"/>
    <lineage>
        <taxon>Bacteria</taxon>
        <taxon>Bacillati</taxon>
        <taxon>Candidatus Sysuimicrobiota</taxon>
        <taxon>Candidatus Sysuimicrobiia</taxon>
        <taxon>Candidatus Sysuimicrobiales</taxon>
        <taxon>Candidatus Segetimicrobiaceae</taxon>
        <taxon>Candidatus Segetimicrobium</taxon>
    </lineage>
</organism>
<dbReference type="InterPro" id="IPR001453">
    <property type="entry name" value="MoaB/Mog_dom"/>
</dbReference>
<dbReference type="Pfam" id="PF00994">
    <property type="entry name" value="MoCF_biosynth"/>
    <property type="match status" value="1"/>
</dbReference>
<sequence>MSRAELDGARIAVLTLSDSIARGEQTDTSGDFIAKAVGALGADVIARDVLPDDAERISSRLRAYADELRVDLVLTSGGSGVAPRDVTPEATLRVVDRLVPGLAEAARSRTFTQTPLAILSRGVAGIRGRTLIVNLPGSPKGVQEWLDVILPVLGHAIDLLKEKPREWGTPHGRKPTTST</sequence>
<dbReference type="NCBIfam" id="TIGR00177">
    <property type="entry name" value="molyb_syn"/>
    <property type="match status" value="1"/>
</dbReference>
<dbReference type="InterPro" id="IPR051920">
    <property type="entry name" value="MPT_Adenylyltrnsfr/MoaC-Rel"/>
</dbReference>
<evidence type="ECO:0000313" key="5">
    <source>
        <dbReference type="Proteomes" id="UP000315217"/>
    </source>
</evidence>
<evidence type="ECO:0000256" key="2">
    <source>
        <dbReference type="ARBA" id="ARBA00023150"/>
    </source>
</evidence>
<comment type="pathway">
    <text evidence="1">Cofactor biosynthesis; molybdopterin biosynthesis.</text>
</comment>